<sequence>MLAANVYAEERDVNTRLASFGVTKSELIEVVRSTLGERLNSVAVDPLGTPGTLSYIAGTRHIRWLFLPKGWSTDRTKNIESVINPANGIKIAYQNVDMAGSPHRSPKAIAGKRGGSASLIEEAQGSLFLHGELPEAVDLASVRSLGSSMWYLCVSFNGEDIRAELSLPASVKDGNFHGFLERILLLQSGEWAKFTINEDNDDTVEFEPTIARR</sequence>
<protein>
    <submittedName>
        <fullName evidence="1">Uncharacterized protein</fullName>
    </submittedName>
</protein>
<reference evidence="1 2" key="1">
    <citation type="submission" date="2020-08" db="EMBL/GenBank/DDBJ databases">
        <title>Genomic Encyclopedia of Type Strains, Phase III (KMG-III): the genomes of soil and plant-associated and newly described type strains.</title>
        <authorList>
            <person name="Whitman W."/>
        </authorList>
    </citation>
    <scope>NUCLEOTIDE SEQUENCE [LARGE SCALE GENOMIC DNA]</scope>
    <source>
        <strain evidence="1 2">CECT 7015</strain>
    </source>
</reference>
<gene>
    <name evidence="1" type="ORF">FHS21_001360</name>
</gene>
<proteinExistence type="predicted"/>
<comment type="caution">
    <text evidence="1">The sequence shown here is derived from an EMBL/GenBank/DDBJ whole genome shotgun (WGS) entry which is preliminary data.</text>
</comment>
<evidence type="ECO:0000313" key="1">
    <source>
        <dbReference type="EMBL" id="MBB3144959.1"/>
    </source>
</evidence>
<dbReference type="Proteomes" id="UP000554520">
    <property type="component" value="Unassembled WGS sequence"/>
</dbReference>
<dbReference type="AlphaFoldDB" id="A0A839U9M9"/>
<keyword evidence="2" id="KW-1185">Reference proteome</keyword>
<name>A0A839U9M9_9HYPH</name>
<dbReference type="RefSeq" id="WP_183661396.1">
    <property type="nucleotide sequence ID" value="NZ_JACHXN010000003.1"/>
</dbReference>
<evidence type="ECO:0000313" key="2">
    <source>
        <dbReference type="Proteomes" id="UP000554520"/>
    </source>
</evidence>
<dbReference type="EMBL" id="JACHXN010000003">
    <property type="protein sequence ID" value="MBB3144959.1"/>
    <property type="molecule type" value="Genomic_DNA"/>
</dbReference>
<accession>A0A839U9M9</accession>
<organism evidence="1 2">
    <name type="scientific">Phyllobacterium trifolii</name>
    <dbReference type="NCBI Taxonomy" id="300193"/>
    <lineage>
        <taxon>Bacteria</taxon>
        <taxon>Pseudomonadati</taxon>
        <taxon>Pseudomonadota</taxon>
        <taxon>Alphaproteobacteria</taxon>
        <taxon>Hyphomicrobiales</taxon>
        <taxon>Phyllobacteriaceae</taxon>
        <taxon>Phyllobacterium</taxon>
    </lineage>
</organism>